<protein>
    <recommendedName>
        <fullName evidence="8">Methyltransferase</fullName>
        <ecNumber evidence="8">2.1.1.-</ecNumber>
    </recommendedName>
</protein>
<evidence type="ECO:0000256" key="4">
    <source>
        <dbReference type="ARBA" id="ARBA00022691"/>
    </source>
</evidence>
<keyword evidence="10" id="KW-0614">Plasmid</keyword>
<comment type="catalytic activity">
    <reaction evidence="7">
        <text>a 2'-deoxycytidine in DNA + S-adenosyl-L-methionine = an N(4)-methyl-2'-deoxycytidine in DNA + S-adenosyl-L-homocysteine + H(+)</text>
        <dbReference type="Rhea" id="RHEA:16857"/>
        <dbReference type="Rhea" id="RHEA-COMP:11369"/>
        <dbReference type="Rhea" id="RHEA-COMP:13674"/>
        <dbReference type="ChEBI" id="CHEBI:15378"/>
        <dbReference type="ChEBI" id="CHEBI:57856"/>
        <dbReference type="ChEBI" id="CHEBI:59789"/>
        <dbReference type="ChEBI" id="CHEBI:85452"/>
        <dbReference type="ChEBI" id="CHEBI:137933"/>
        <dbReference type="EC" id="2.1.1.113"/>
    </reaction>
</comment>
<accession>Q21PX9</accession>
<comment type="similarity">
    <text evidence="1">Belongs to the N(4)/N(6)-methyltransferase family. N(4) subfamily.</text>
</comment>
<proteinExistence type="inferred from homology"/>
<geneLocation type="plasmid" evidence="11">
    <name>pDSM15236</name>
</geneLocation>
<dbReference type="GO" id="GO:0015667">
    <property type="term" value="F:site-specific DNA-methyltransferase (cytosine-N4-specific) activity"/>
    <property type="evidence" value="ECO:0007669"/>
    <property type="project" value="UniProtKB-EC"/>
</dbReference>
<dbReference type="InterPro" id="IPR029063">
    <property type="entry name" value="SAM-dependent_MTases_sf"/>
</dbReference>
<dbReference type="PRINTS" id="PR00508">
    <property type="entry name" value="S21N4MTFRASE"/>
</dbReference>
<dbReference type="Pfam" id="PF01555">
    <property type="entry name" value="N6_N4_Mtase"/>
    <property type="match status" value="1"/>
</dbReference>
<sequence>MFGQQLPLLFDPDALPAGHREFLAHYAGATSVDNQALYRKEASRTGADTADFLQRSPVGTSGDLHSISARRLRWWQQSLKAKGWLEPVSGKRGHWRLTDPARKALTPQGRGRVLLGYSTDLGLALWSNSEDVFGHLGEPISLVLTSPPYPLANPRAYGNVPIAQYVDWLCSMLEPLVRNLDDGAVIALNVSNDVFETKSPARSTYRERLVIALCDRFALFKMDEIIWNCPNKPPGPIQWASLERFQLNTAWEPVYVFTNNPHRCLANNRRVLQAHTDRHMALMKKGGETRTRTNSDGAYRIYPGSYGTLTAGRIPKNVITCSNSKSDPDLKRAKAMARQDGLPLHGAPMPLELANFLVQYLSEEGSLVADLFAGWNTTGYAAQINGRRWISAEKHGEYVAGSAERFSRFNGFERAC</sequence>
<dbReference type="GO" id="GO:0008170">
    <property type="term" value="F:N-methyltransferase activity"/>
    <property type="evidence" value="ECO:0007669"/>
    <property type="project" value="InterPro"/>
</dbReference>
<evidence type="ECO:0000256" key="5">
    <source>
        <dbReference type="ARBA" id="ARBA00022747"/>
    </source>
</evidence>
<evidence type="ECO:0000256" key="1">
    <source>
        <dbReference type="ARBA" id="ARBA00010203"/>
    </source>
</evidence>
<keyword evidence="4" id="KW-0949">S-adenosyl-L-methionine</keyword>
<organism evidence="10 11">
    <name type="scientific">Albidiferax ferrireducens (strain ATCC BAA-621 / DSM 15236 / T118)</name>
    <name type="common">Rhodoferax ferrireducens</name>
    <dbReference type="NCBI Taxonomy" id="338969"/>
    <lineage>
        <taxon>Bacteria</taxon>
        <taxon>Pseudomonadati</taxon>
        <taxon>Pseudomonadota</taxon>
        <taxon>Betaproteobacteria</taxon>
        <taxon>Burkholderiales</taxon>
        <taxon>Comamonadaceae</taxon>
        <taxon>Rhodoferax</taxon>
    </lineage>
</organism>
<dbReference type="GO" id="GO:0032259">
    <property type="term" value="P:methylation"/>
    <property type="evidence" value="ECO:0007669"/>
    <property type="project" value="UniProtKB-KW"/>
</dbReference>
<feature type="domain" description="DNA methylase N-4/N-6" evidence="9">
    <location>
        <begin position="140"/>
        <end position="400"/>
    </location>
</feature>
<keyword evidence="2 10" id="KW-0489">Methyltransferase</keyword>
<evidence type="ECO:0000256" key="2">
    <source>
        <dbReference type="ARBA" id="ARBA00022603"/>
    </source>
</evidence>
<gene>
    <name evidence="10" type="ordered locus">Rfer_4481</name>
</gene>
<dbReference type="HOGENOM" id="CLU_024927_1_1_4"/>
<evidence type="ECO:0000256" key="3">
    <source>
        <dbReference type="ARBA" id="ARBA00022679"/>
    </source>
</evidence>
<keyword evidence="5" id="KW-0680">Restriction system</keyword>
<dbReference type="SUPFAM" id="SSF53335">
    <property type="entry name" value="S-adenosyl-L-methionine-dependent methyltransferases"/>
    <property type="match status" value="1"/>
</dbReference>
<dbReference type="OrthoDB" id="9816288at2"/>
<dbReference type="InterPro" id="IPR017985">
    <property type="entry name" value="MeTrfase_CN4_CS"/>
</dbReference>
<dbReference type="GO" id="GO:0003677">
    <property type="term" value="F:DNA binding"/>
    <property type="evidence" value="ECO:0007669"/>
    <property type="project" value="UniProtKB-KW"/>
</dbReference>
<keyword evidence="6" id="KW-0238">DNA-binding</keyword>
<dbReference type="GO" id="GO:0009307">
    <property type="term" value="P:DNA restriction-modification system"/>
    <property type="evidence" value="ECO:0007669"/>
    <property type="project" value="UniProtKB-KW"/>
</dbReference>
<evidence type="ECO:0000259" key="9">
    <source>
        <dbReference type="Pfam" id="PF01555"/>
    </source>
</evidence>
<dbReference type="Proteomes" id="UP000008332">
    <property type="component" value="Plasmid unnamed1"/>
</dbReference>
<dbReference type="InterPro" id="IPR001091">
    <property type="entry name" value="RM_Methyltransferase"/>
</dbReference>
<dbReference type="eggNOG" id="COG0863">
    <property type="taxonomic scope" value="Bacteria"/>
</dbReference>
<keyword evidence="11" id="KW-1185">Reference proteome</keyword>
<evidence type="ECO:0000256" key="8">
    <source>
        <dbReference type="RuleBase" id="RU362026"/>
    </source>
</evidence>
<dbReference type="Gene3D" id="3.40.50.150">
    <property type="entry name" value="Vaccinia Virus protein VP39"/>
    <property type="match status" value="1"/>
</dbReference>
<dbReference type="EC" id="2.1.1.-" evidence="8"/>
<reference evidence="11" key="1">
    <citation type="submission" date="2006-02" db="EMBL/GenBank/DDBJ databases">
        <title>Complete sequence of plasmid 1 of Rhodoferax ferrireducens DSM 15236.</title>
        <authorList>
            <person name="Copeland A."/>
            <person name="Lucas S."/>
            <person name="Lapidus A."/>
            <person name="Barry K."/>
            <person name="Detter J.C."/>
            <person name="Glavina del Rio T."/>
            <person name="Hammon N."/>
            <person name="Israni S."/>
            <person name="Pitluck S."/>
            <person name="Brettin T."/>
            <person name="Bruce D."/>
            <person name="Han C."/>
            <person name="Tapia R."/>
            <person name="Gilna P."/>
            <person name="Kiss H."/>
            <person name="Schmutz J."/>
            <person name="Larimer F."/>
            <person name="Land M."/>
            <person name="Kyrpides N."/>
            <person name="Ivanova N."/>
            <person name="Richardson P."/>
        </authorList>
    </citation>
    <scope>NUCLEOTIDE SEQUENCE [LARGE SCALE GENOMIC DNA]</scope>
    <source>
        <strain evidence="11">ATCC BAA-621 / DSM 15236 / T118</strain>
        <plasmid evidence="11">Plasmid pDSM15236</plasmid>
    </source>
</reference>
<dbReference type="RefSeq" id="WP_011458573.1">
    <property type="nucleotide sequence ID" value="NC_007901.1"/>
</dbReference>
<dbReference type="REBASE" id="12080">
    <property type="entry name" value="M.RfeDORF4481P"/>
</dbReference>
<keyword evidence="3" id="KW-0808">Transferase</keyword>
<name>Q21PX9_ALBFT</name>
<evidence type="ECO:0000313" key="10">
    <source>
        <dbReference type="EMBL" id="ABD72166.1"/>
    </source>
</evidence>
<dbReference type="InterPro" id="IPR002941">
    <property type="entry name" value="DNA_methylase_N4/N6"/>
</dbReference>
<dbReference type="PROSITE" id="PS00093">
    <property type="entry name" value="N4_MTASE"/>
    <property type="match status" value="1"/>
</dbReference>
<evidence type="ECO:0000256" key="6">
    <source>
        <dbReference type="ARBA" id="ARBA00023125"/>
    </source>
</evidence>
<dbReference type="KEGG" id="rfr:Rfer_4481"/>
<dbReference type="AlphaFoldDB" id="Q21PX9"/>
<evidence type="ECO:0000256" key="7">
    <source>
        <dbReference type="ARBA" id="ARBA00049120"/>
    </source>
</evidence>
<evidence type="ECO:0000313" key="11">
    <source>
        <dbReference type="Proteomes" id="UP000008332"/>
    </source>
</evidence>
<dbReference type="EMBL" id="CP000268">
    <property type="protein sequence ID" value="ABD72166.1"/>
    <property type="molecule type" value="Genomic_DNA"/>
</dbReference>